<dbReference type="OrthoDB" id="9917342at2"/>
<accession>A0A1Y5SD65</accession>
<evidence type="ECO:0008006" key="5">
    <source>
        <dbReference type="Google" id="ProtNLM"/>
    </source>
</evidence>
<feature type="signal peptide" evidence="2">
    <location>
        <begin position="1"/>
        <end position="25"/>
    </location>
</feature>
<proteinExistence type="predicted"/>
<name>A0A1Y5SD65_9RHOB</name>
<evidence type="ECO:0000256" key="2">
    <source>
        <dbReference type="SAM" id="SignalP"/>
    </source>
</evidence>
<keyword evidence="4" id="KW-1185">Reference proteome</keyword>
<evidence type="ECO:0000313" key="3">
    <source>
        <dbReference type="EMBL" id="SLN34935.1"/>
    </source>
</evidence>
<dbReference type="InterPro" id="IPR006311">
    <property type="entry name" value="TAT_signal"/>
</dbReference>
<protein>
    <recommendedName>
        <fullName evidence="5">Penicillinase repressor</fullName>
    </recommendedName>
</protein>
<feature type="region of interest" description="Disordered" evidence="1">
    <location>
        <begin position="118"/>
        <end position="147"/>
    </location>
</feature>
<dbReference type="PROSITE" id="PS51318">
    <property type="entry name" value="TAT"/>
    <property type="match status" value="1"/>
</dbReference>
<dbReference type="RefSeq" id="WP_143515403.1">
    <property type="nucleotide sequence ID" value="NZ_FWFT01000002.1"/>
</dbReference>
<feature type="chain" id="PRO_5013119694" description="Penicillinase repressor" evidence="2">
    <location>
        <begin position="26"/>
        <end position="147"/>
    </location>
</feature>
<sequence>MKRRDFLRSAGATAIIPVLPLPAAAIPVAAAPIRQATLDWAALFARTHAKASPALIQKWLNIGPAQADAVMQDLMRRNIIASPVAGTAAAVDPIYQSRAIPGAQSAYVRLKQSARDLMKDAWEDDEDVQKAEDPSPAPDAIDANQTV</sequence>
<evidence type="ECO:0000313" key="4">
    <source>
        <dbReference type="Proteomes" id="UP000193623"/>
    </source>
</evidence>
<dbReference type="EMBL" id="FWFT01000002">
    <property type="protein sequence ID" value="SLN34935.1"/>
    <property type="molecule type" value="Genomic_DNA"/>
</dbReference>
<gene>
    <name evidence="3" type="ORF">PSJ8397_01749</name>
</gene>
<organism evidence="3 4">
    <name type="scientific">Pseudooctadecabacter jejudonensis</name>
    <dbReference type="NCBI Taxonomy" id="1391910"/>
    <lineage>
        <taxon>Bacteria</taxon>
        <taxon>Pseudomonadati</taxon>
        <taxon>Pseudomonadota</taxon>
        <taxon>Alphaproteobacteria</taxon>
        <taxon>Rhodobacterales</taxon>
        <taxon>Paracoccaceae</taxon>
        <taxon>Pseudooctadecabacter</taxon>
    </lineage>
</organism>
<keyword evidence="2" id="KW-0732">Signal</keyword>
<reference evidence="3 4" key="1">
    <citation type="submission" date="2017-03" db="EMBL/GenBank/DDBJ databases">
        <authorList>
            <person name="Afonso C.L."/>
            <person name="Miller P.J."/>
            <person name="Scott M.A."/>
            <person name="Spackman E."/>
            <person name="Goraichik I."/>
            <person name="Dimitrov K.M."/>
            <person name="Suarez D.L."/>
            <person name="Swayne D.E."/>
        </authorList>
    </citation>
    <scope>NUCLEOTIDE SEQUENCE [LARGE SCALE GENOMIC DNA]</scope>
    <source>
        <strain evidence="3 4">CECT 8397</strain>
    </source>
</reference>
<dbReference type="AlphaFoldDB" id="A0A1Y5SD65"/>
<evidence type="ECO:0000256" key="1">
    <source>
        <dbReference type="SAM" id="MobiDB-lite"/>
    </source>
</evidence>
<dbReference type="Proteomes" id="UP000193623">
    <property type="component" value="Unassembled WGS sequence"/>
</dbReference>